<comment type="similarity">
    <text evidence="3">Belongs to the flagella basal body rod proteins family.</text>
</comment>
<keyword evidence="11" id="KW-1185">Reference proteome</keyword>
<keyword evidence="5" id="KW-0964">Secreted</keyword>
<keyword evidence="10" id="KW-0282">Flagellum</keyword>
<dbReference type="OrthoDB" id="7181295at2"/>
<reference evidence="11" key="1">
    <citation type="submission" date="2006-12" db="EMBL/GenBank/DDBJ databases">
        <title>Complete sequence of chromosome 1 of Paracoccus denitrificans PD1222.</title>
        <authorList>
            <person name="Copeland A."/>
            <person name="Lucas S."/>
            <person name="Lapidus A."/>
            <person name="Barry K."/>
            <person name="Detter J.C."/>
            <person name="Glavina del Rio T."/>
            <person name="Hammon N."/>
            <person name="Israni S."/>
            <person name="Dalin E."/>
            <person name="Tice H."/>
            <person name="Pitluck S."/>
            <person name="Munk A.C."/>
            <person name="Brettin T."/>
            <person name="Bruce D."/>
            <person name="Han C."/>
            <person name="Tapia R."/>
            <person name="Gilna P."/>
            <person name="Schmutz J."/>
            <person name="Larimer F."/>
            <person name="Land M."/>
            <person name="Hauser L."/>
            <person name="Kyrpides N."/>
            <person name="Lykidis A."/>
            <person name="Spiro S."/>
            <person name="Richardson D.J."/>
            <person name="Moir J.W.B."/>
            <person name="Ferguson S.J."/>
            <person name="van Spanning R.J.M."/>
            <person name="Richardson P."/>
        </authorList>
    </citation>
    <scope>NUCLEOTIDE SEQUENCE [LARGE SCALE GENOMIC DNA]</scope>
    <source>
        <strain evidence="11">Pd 1222</strain>
    </source>
</reference>
<dbReference type="GeneID" id="93451095"/>
<name>A1B5J0_PARDP</name>
<feature type="domain" description="Flagellar basal-body/hook protein C-terminal" evidence="8">
    <location>
        <begin position="446"/>
        <end position="485"/>
    </location>
</feature>
<dbReference type="InterPro" id="IPR001444">
    <property type="entry name" value="Flag_bb_rod_N"/>
</dbReference>
<comment type="subcellular location">
    <subcellularLocation>
        <location evidence="1">Bacterial flagellum basal body</location>
    </subcellularLocation>
    <subcellularLocation>
        <location evidence="2">Secreted</location>
    </subcellularLocation>
</comment>
<evidence type="ECO:0000256" key="4">
    <source>
        <dbReference type="ARBA" id="ARBA00016244"/>
    </source>
</evidence>
<dbReference type="GO" id="GO:0044780">
    <property type="term" value="P:bacterial-type flagellum assembly"/>
    <property type="evidence" value="ECO:0007669"/>
    <property type="project" value="InterPro"/>
</dbReference>
<feature type="domain" description="Flagellar basal body rod protein N-terminal" evidence="7">
    <location>
        <begin position="8"/>
        <end position="35"/>
    </location>
</feature>
<gene>
    <name evidence="10" type="ordered locus">Pden_2697</name>
</gene>
<dbReference type="AlphaFoldDB" id="A1B5J0"/>
<evidence type="ECO:0000256" key="5">
    <source>
        <dbReference type="ARBA" id="ARBA00022525"/>
    </source>
</evidence>
<dbReference type="PANTHER" id="PTHR30033:SF2">
    <property type="entry name" value="FLAGELLAR HOOK PROTEIN"/>
    <property type="match status" value="1"/>
</dbReference>
<evidence type="ECO:0000313" key="10">
    <source>
        <dbReference type="EMBL" id="ABL70784.1"/>
    </source>
</evidence>
<accession>A1B5J0</accession>
<dbReference type="InterPro" id="IPR002371">
    <property type="entry name" value="FlgK"/>
</dbReference>
<proteinExistence type="inferred from homology"/>
<keyword evidence="10" id="KW-0966">Cell projection</keyword>
<dbReference type="PANTHER" id="PTHR30033">
    <property type="entry name" value="FLAGELLAR HOOK-ASSOCIATED PROTEIN 1"/>
    <property type="match status" value="1"/>
</dbReference>
<evidence type="ECO:0000256" key="1">
    <source>
        <dbReference type="ARBA" id="ARBA00004117"/>
    </source>
</evidence>
<evidence type="ECO:0000259" key="9">
    <source>
        <dbReference type="Pfam" id="PF22638"/>
    </source>
</evidence>
<dbReference type="GO" id="GO:0005198">
    <property type="term" value="F:structural molecule activity"/>
    <property type="evidence" value="ECO:0007669"/>
    <property type="project" value="InterPro"/>
</dbReference>
<dbReference type="STRING" id="318586.Pden_2697"/>
<dbReference type="InterPro" id="IPR010930">
    <property type="entry name" value="Flg_bb/hook_C_dom"/>
</dbReference>
<dbReference type="KEGG" id="pde:Pden_2697"/>
<dbReference type="EMBL" id="CP000489">
    <property type="protein sequence ID" value="ABL70784.1"/>
    <property type="molecule type" value="Genomic_DNA"/>
</dbReference>
<organism evidence="10 11">
    <name type="scientific">Paracoccus denitrificans (strain Pd 1222)</name>
    <dbReference type="NCBI Taxonomy" id="318586"/>
    <lineage>
        <taxon>Bacteria</taxon>
        <taxon>Pseudomonadati</taxon>
        <taxon>Pseudomonadota</taxon>
        <taxon>Alphaproteobacteria</taxon>
        <taxon>Rhodobacterales</taxon>
        <taxon>Paracoccaceae</taxon>
        <taxon>Paracoccus</taxon>
    </lineage>
</organism>
<dbReference type="Pfam" id="PF22638">
    <property type="entry name" value="FlgK_D1"/>
    <property type="match status" value="1"/>
</dbReference>
<dbReference type="EnsemblBacteria" id="ABL70784">
    <property type="protein sequence ID" value="ABL70784"/>
    <property type="gene ID" value="Pden_2697"/>
</dbReference>
<dbReference type="SUPFAM" id="SSF64518">
    <property type="entry name" value="Phase 1 flagellin"/>
    <property type="match status" value="1"/>
</dbReference>
<sequence>MSISSAISNAVSGLTAASRGIEIVSSNIANALTPGHARRELDLSSRPSEHGGGVNIDGVSRIFTAGLIADNRLAEAGVGSSRTVAAFHAAMEKAFGTGTGISSLGQSLTDFESALTSAASRPDSDMRLSNVLDTATALAKKINDISTTIQAERSKAEQAIESDVSRLNAALQQVAKLNAQIVTITAQSKDASSLVDARQAAIDGISDILPIKEVPRENGRIALFTPDGAILLDGTEPARIEFSAVPGITAEMSIGSSALSALTLNGKPLTGPQQQTMLSGGSLGANFAIRDQIAPAYQQQIDAFARDLYDRLSDPMIDSSLNTGGPGLFTDAQGAFDPANESGFAGRIAVTFLVSPETGGQLWRIRAGINAPDPGNSGESALLDRLSSAISASRFPASAHLSNAPRSLQTLSAELSSGAATNRIRSEASALQSSSHQSGLKAALLAEGVDSDKEMESLLALERAYAANAKVFQTANDMLDAILRLT</sequence>
<evidence type="ECO:0000256" key="6">
    <source>
        <dbReference type="ARBA" id="ARBA00023143"/>
    </source>
</evidence>
<keyword evidence="10" id="KW-0969">Cilium</keyword>
<dbReference type="Pfam" id="PF00460">
    <property type="entry name" value="Flg_bb_rod"/>
    <property type="match status" value="1"/>
</dbReference>
<evidence type="ECO:0000313" key="11">
    <source>
        <dbReference type="Proteomes" id="UP000000361"/>
    </source>
</evidence>
<protein>
    <recommendedName>
        <fullName evidence="4">Flagellar hook-associated protein 1</fullName>
    </recommendedName>
</protein>
<dbReference type="NCBIfam" id="TIGR02492">
    <property type="entry name" value="flgK_ends"/>
    <property type="match status" value="1"/>
</dbReference>
<evidence type="ECO:0000256" key="2">
    <source>
        <dbReference type="ARBA" id="ARBA00004613"/>
    </source>
</evidence>
<evidence type="ECO:0000256" key="3">
    <source>
        <dbReference type="ARBA" id="ARBA00009677"/>
    </source>
</evidence>
<dbReference type="InterPro" id="IPR053927">
    <property type="entry name" value="FlgK_helical"/>
</dbReference>
<dbReference type="GO" id="GO:0009424">
    <property type="term" value="C:bacterial-type flagellum hook"/>
    <property type="evidence" value="ECO:0007669"/>
    <property type="project" value="InterPro"/>
</dbReference>
<evidence type="ECO:0000259" key="7">
    <source>
        <dbReference type="Pfam" id="PF00460"/>
    </source>
</evidence>
<dbReference type="GO" id="GO:0009425">
    <property type="term" value="C:bacterial-type flagellum basal body"/>
    <property type="evidence" value="ECO:0007669"/>
    <property type="project" value="UniProtKB-SubCell"/>
</dbReference>
<feature type="domain" description="Flagellar hook-associated protein FlgK helical" evidence="9">
    <location>
        <begin position="91"/>
        <end position="311"/>
    </location>
</feature>
<evidence type="ECO:0000259" key="8">
    <source>
        <dbReference type="Pfam" id="PF06429"/>
    </source>
</evidence>
<keyword evidence="6" id="KW-0975">Bacterial flagellum</keyword>
<dbReference type="eggNOG" id="COG1256">
    <property type="taxonomic scope" value="Bacteria"/>
</dbReference>
<dbReference type="RefSeq" id="WP_011748977.1">
    <property type="nucleotide sequence ID" value="NC_008686.1"/>
</dbReference>
<dbReference type="GO" id="GO:0005576">
    <property type="term" value="C:extracellular region"/>
    <property type="evidence" value="ECO:0007669"/>
    <property type="project" value="UniProtKB-SubCell"/>
</dbReference>
<dbReference type="Proteomes" id="UP000000361">
    <property type="component" value="Chromosome 1"/>
</dbReference>
<dbReference type="Pfam" id="PF06429">
    <property type="entry name" value="Flg_bbr_C"/>
    <property type="match status" value="1"/>
</dbReference>
<dbReference type="HOGENOM" id="CLU_012762_3_2_5"/>